<dbReference type="Gene3D" id="3.40.50.2300">
    <property type="match status" value="4"/>
</dbReference>
<evidence type="ECO:0000256" key="4">
    <source>
        <dbReference type="ARBA" id="ARBA00022989"/>
    </source>
</evidence>
<organism evidence="8 9">
    <name type="scientific">Tupaia chinensis</name>
    <name type="common">Chinese tree shrew</name>
    <name type="synonym">Tupaia belangeri chinensis</name>
    <dbReference type="NCBI Taxonomy" id="246437"/>
    <lineage>
        <taxon>Eukaryota</taxon>
        <taxon>Metazoa</taxon>
        <taxon>Chordata</taxon>
        <taxon>Craniata</taxon>
        <taxon>Vertebrata</taxon>
        <taxon>Euteleostomi</taxon>
        <taxon>Mammalia</taxon>
        <taxon>Eutheria</taxon>
        <taxon>Euarchontoglires</taxon>
        <taxon>Scandentia</taxon>
        <taxon>Tupaiidae</taxon>
        <taxon>Tupaia</taxon>
    </lineage>
</organism>
<dbReference type="GO" id="GO:0005886">
    <property type="term" value="C:plasma membrane"/>
    <property type="evidence" value="ECO:0007669"/>
    <property type="project" value="TreeGrafter"/>
</dbReference>
<comment type="subcellular location">
    <subcellularLocation>
        <location evidence="1">Membrane</location>
    </subcellularLocation>
</comment>
<keyword evidence="5 6" id="KW-0472">Membrane</keyword>
<reference evidence="9" key="2">
    <citation type="journal article" date="2013" name="Nat. Commun.">
        <title>Genome of the Chinese tree shrew.</title>
        <authorList>
            <person name="Fan Y."/>
            <person name="Huang Z.Y."/>
            <person name="Cao C.C."/>
            <person name="Chen C.S."/>
            <person name="Chen Y.X."/>
            <person name="Fan D.D."/>
            <person name="He J."/>
            <person name="Hou H.L."/>
            <person name="Hu L."/>
            <person name="Hu X.T."/>
            <person name="Jiang X.T."/>
            <person name="Lai R."/>
            <person name="Lang Y.S."/>
            <person name="Liang B."/>
            <person name="Liao S.G."/>
            <person name="Mu D."/>
            <person name="Ma Y.Y."/>
            <person name="Niu Y.Y."/>
            <person name="Sun X.Q."/>
            <person name="Xia J.Q."/>
            <person name="Xiao J."/>
            <person name="Xiong Z.Q."/>
            <person name="Xu L."/>
            <person name="Yang L."/>
            <person name="Zhang Y."/>
            <person name="Zhao W."/>
            <person name="Zhao X.D."/>
            <person name="Zheng Y.T."/>
            <person name="Zhou J.M."/>
            <person name="Zhu Y.B."/>
            <person name="Zhang G.J."/>
            <person name="Wang J."/>
            <person name="Yao Y.G."/>
        </authorList>
    </citation>
    <scope>NUCLEOTIDE SEQUENCE [LARGE SCALE GENOMIC DNA]</scope>
</reference>
<evidence type="ECO:0000256" key="3">
    <source>
        <dbReference type="ARBA" id="ARBA00022729"/>
    </source>
</evidence>
<proteinExistence type="predicted"/>
<keyword evidence="3" id="KW-0732">Signal</keyword>
<feature type="transmembrane region" description="Helical" evidence="6">
    <location>
        <begin position="101"/>
        <end position="121"/>
    </location>
</feature>
<dbReference type="SUPFAM" id="SSF53822">
    <property type="entry name" value="Periplasmic binding protein-like I"/>
    <property type="match status" value="2"/>
</dbReference>
<evidence type="ECO:0000256" key="6">
    <source>
        <dbReference type="SAM" id="Phobius"/>
    </source>
</evidence>
<evidence type="ECO:0000256" key="2">
    <source>
        <dbReference type="ARBA" id="ARBA00022692"/>
    </source>
</evidence>
<dbReference type="InterPro" id="IPR001828">
    <property type="entry name" value="ANF_lig-bd_rcpt"/>
</dbReference>
<dbReference type="InParanoid" id="L9JCA0"/>
<keyword evidence="8" id="KW-0675">Receptor</keyword>
<protein>
    <submittedName>
        <fullName evidence="8">Vomeronasal type-2 receptor 26</fullName>
    </submittedName>
</protein>
<sequence length="351" mass="40529">FLKKIEFTNSAGDHVSLNKKRKQIACYDIRNIVETPDFTRTMVKVGEFSYSPHAQNLIINKMMIKWPASFKEVTYGPFDPILSDKDQFTSLYQMATKDSSLVYGIITLLLHFGWTWVALFVSDDMKGEQFLQELKAKMVKKDICVAFTEKVLSIINLYGWTSFTFVNQIRDSSVSVHILYVDVGSFFTLGEFFLTSGKVWIIGNPPLAELEFAMDEFILLYAFQGGFSFLHQKRIIPGFEQFVNSLNPYQYTVDFYFSQFWIALHHCLVEGKQCIKSIDCPPNSSLKFTETYFSIKFTSESSYFIYNAVYAVAQVLHKMLVEKIEMGFPGDSDQPVLLPWQVNLHKKQDMH</sequence>
<evidence type="ECO:0000256" key="1">
    <source>
        <dbReference type="ARBA" id="ARBA00004370"/>
    </source>
</evidence>
<evidence type="ECO:0000256" key="5">
    <source>
        <dbReference type="ARBA" id="ARBA00023136"/>
    </source>
</evidence>
<evidence type="ECO:0000313" key="9">
    <source>
        <dbReference type="Proteomes" id="UP000011518"/>
    </source>
</evidence>
<dbReference type="InterPro" id="IPR028082">
    <property type="entry name" value="Peripla_BP_I"/>
</dbReference>
<dbReference type="EMBL" id="KB321068">
    <property type="protein sequence ID" value="ELW48230.1"/>
    <property type="molecule type" value="Genomic_DNA"/>
</dbReference>
<dbReference type="InterPro" id="IPR000068">
    <property type="entry name" value="GPCR_3_Ca_sens_rcpt-rel"/>
</dbReference>
<dbReference type="GO" id="GO:0004930">
    <property type="term" value="F:G protein-coupled receptor activity"/>
    <property type="evidence" value="ECO:0007669"/>
    <property type="project" value="InterPro"/>
</dbReference>
<evidence type="ECO:0000259" key="7">
    <source>
        <dbReference type="Pfam" id="PF01094"/>
    </source>
</evidence>
<keyword evidence="4 6" id="KW-1133">Transmembrane helix</keyword>
<dbReference type="FunFam" id="3.40.50.2300:FF:000024">
    <property type="entry name" value="Vomeronasal 2, receptor 73"/>
    <property type="match status" value="1"/>
</dbReference>
<dbReference type="PANTHER" id="PTHR24061:SF545">
    <property type="entry name" value="VOMERONASAL 2, RECEPTOR 118-RELATED"/>
    <property type="match status" value="1"/>
</dbReference>
<feature type="non-terminal residue" evidence="8">
    <location>
        <position position="1"/>
    </location>
</feature>
<reference evidence="9" key="1">
    <citation type="submission" date="2012-07" db="EMBL/GenBank/DDBJ databases">
        <title>Genome of the Chinese tree shrew, a rising model animal genetically related to primates.</title>
        <authorList>
            <person name="Zhang G."/>
            <person name="Fan Y."/>
            <person name="Yao Y."/>
            <person name="Huang Z."/>
        </authorList>
    </citation>
    <scope>NUCLEOTIDE SEQUENCE [LARGE SCALE GENOMIC DNA]</scope>
</reference>
<name>L9JCA0_TUPCH</name>
<dbReference type="Proteomes" id="UP000011518">
    <property type="component" value="Unassembled WGS sequence"/>
</dbReference>
<keyword evidence="2 6" id="KW-0812">Transmembrane</keyword>
<evidence type="ECO:0000313" key="8">
    <source>
        <dbReference type="EMBL" id="ELW48230.1"/>
    </source>
</evidence>
<keyword evidence="9" id="KW-1185">Reference proteome</keyword>
<dbReference type="Pfam" id="PF01094">
    <property type="entry name" value="ANF_receptor"/>
    <property type="match status" value="1"/>
</dbReference>
<dbReference type="PANTHER" id="PTHR24061">
    <property type="entry name" value="CALCIUM-SENSING RECEPTOR-RELATED"/>
    <property type="match status" value="1"/>
</dbReference>
<gene>
    <name evidence="8" type="ORF">TREES_T100012366</name>
</gene>
<dbReference type="AlphaFoldDB" id="L9JCA0"/>
<accession>L9JCA0</accession>
<feature type="domain" description="Receptor ligand binding region" evidence="7">
    <location>
        <begin position="74"/>
        <end position="320"/>
    </location>
</feature>